<keyword evidence="2" id="KW-1185">Reference proteome</keyword>
<protein>
    <submittedName>
        <fullName evidence="1">Uncharacterized protein</fullName>
    </submittedName>
</protein>
<dbReference type="AlphaFoldDB" id="A0A9N9L7C9"/>
<evidence type="ECO:0000313" key="2">
    <source>
        <dbReference type="Proteomes" id="UP000696280"/>
    </source>
</evidence>
<proteinExistence type="predicted"/>
<name>A0A9N9L7C9_9HELO</name>
<sequence length="68" mass="7653">MKVQDNHAFTPSVIGTVYYCSDLEELGKIIQIMQWVKTPSILLRLQGIKSHLPRSPSPTSSKRSQALK</sequence>
<reference evidence="1" key="1">
    <citation type="submission" date="2021-07" db="EMBL/GenBank/DDBJ databases">
        <authorList>
            <person name="Durling M."/>
        </authorList>
    </citation>
    <scope>NUCLEOTIDE SEQUENCE</scope>
</reference>
<evidence type="ECO:0000313" key="1">
    <source>
        <dbReference type="EMBL" id="CAG8959383.1"/>
    </source>
</evidence>
<organism evidence="1 2">
    <name type="scientific">Hymenoscyphus fraxineus</name>
    <dbReference type="NCBI Taxonomy" id="746836"/>
    <lineage>
        <taxon>Eukaryota</taxon>
        <taxon>Fungi</taxon>
        <taxon>Dikarya</taxon>
        <taxon>Ascomycota</taxon>
        <taxon>Pezizomycotina</taxon>
        <taxon>Leotiomycetes</taxon>
        <taxon>Helotiales</taxon>
        <taxon>Helotiaceae</taxon>
        <taxon>Hymenoscyphus</taxon>
    </lineage>
</organism>
<comment type="caution">
    <text evidence="1">The sequence shown here is derived from an EMBL/GenBank/DDBJ whole genome shotgun (WGS) entry which is preliminary data.</text>
</comment>
<accession>A0A9N9L7C9</accession>
<gene>
    <name evidence="1" type="ORF">HYFRA_00001281</name>
</gene>
<dbReference type="EMBL" id="CAJVRL010000092">
    <property type="protein sequence ID" value="CAG8959383.1"/>
    <property type="molecule type" value="Genomic_DNA"/>
</dbReference>
<dbReference type="Proteomes" id="UP000696280">
    <property type="component" value="Unassembled WGS sequence"/>
</dbReference>